<sequence>MATRCIRTRDEHKKSHQSKISASDFLPRLGGRQPPSRTTWSERQGQLEEVGAGYTLFLSGQPKSERRDAGVAFAIRNDIVVRLPCLPQGINDRLVSLFLPLRGAKFATIISTYILSRGTGTCWIMSSSGGEIGRMSWRHRQSPVPMDGRIISKLSDCLQPRRRPQGRRLTGKLNTFFLNVPAHHLHFSNELANSLVILSVTDEDASVEKCRCQLMDTVNSTPLDVLGRARRQHQDRFDENDAAINALLAEKNRLHKAYVDRPTTTAAGAVGRPDGCKDEEIQGYADRSEWKNFFATTKAIYGPPVKGAVPHLSADVTTLLTEKSQILKRWAEHFRSVLNQPSTFSDTAIERSPEVEINADPNLLPSLQETIRAVQQPSSGKEPGTHAIPTQCTNNPSIPNSTSNSANPPSDSPTLTPGINSITPTSRETATQYSSPVTSTTANTTAATAINTTTRYEDSLLNCPQCDRTFTSRIGLVVEFFQAAKPQATVTTSGLNQVRASGAVCASTPDNPRSKRPERMTALVAREVAHYKVDIAALCETQFSDQGQLKEVGANNTFFWSDRPNSERCDACVTLAIRNDIVGHLPCLPQGMNDHLMNLRLPLWGAKFATIISAYAPPMTSSTAAKDNFYEDLHALLATGMHCWRLGPKVDKFLFLG</sequence>
<dbReference type="InterPro" id="IPR036691">
    <property type="entry name" value="Endo/exonu/phosph_ase_sf"/>
</dbReference>
<dbReference type="AlphaFoldDB" id="A0A183SM15"/>
<proteinExistence type="predicted"/>
<feature type="region of interest" description="Disordered" evidence="1">
    <location>
        <begin position="374"/>
        <end position="427"/>
    </location>
</feature>
<evidence type="ECO:0000313" key="3">
    <source>
        <dbReference type="Proteomes" id="UP000275846"/>
    </source>
</evidence>
<dbReference type="WBParaSite" id="SSLN_0000543401-mRNA-1">
    <property type="protein sequence ID" value="SSLN_0000543401-mRNA-1"/>
    <property type="gene ID" value="SSLN_0000543401"/>
</dbReference>
<dbReference type="EMBL" id="UYSU01033180">
    <property type="protein sequence ID" value="VDL91648.1"/>
    <property type="molecule type" value="Genomic_DNA"/>
</dbReference>
<reference evidence="2 3" key="2">
    <citation type="submission" date="2018-11" db="EMBL/GenBank/DDBJ databases">
        <authorList>
            <consortium name="Pathogen Informatics"/>
        </authorList>
    </citation>
    <scope>NUCLEOTIDE SEQUENCE [LARGE SCALE GENOMIC DNA]</scope>
    <source>
        <strain evidence="2 3">NST_G2</strain>
    </source>
</reference>
<name>A0A183SM15_SCHSO</name>
<reference evidence="4" key="1">
    <citation type="submission" date="2016-06" db="UniProtKB">
        <authorList>
            <consortium name="WormBaseParasite"/>
        </authorList>
    </citation>
    <scope>IDENTIFICATION</scope>
</reference>
<accession>A0A183SM15</accession>
<feature type="compositionally biased region" description="Polar residues" evidence="1">
    <location>
        <begin position="415"/>
        <end position="427"/>
    </location>
</feature>
<dbReference type="Gene3D" id="3.60.10.10">
    <property type="entry name" value="Endonuclease/exonuclease/phosphatase"/>
    <property type="match status" value="1"/>
</dbReference>
<evidence type="ECO:0000313" key="4">
    <source>
        <dbReference type="WBParaSite" id="SSLN_0000543401-mRNA-1"/>
    </source>
</evidence>
<evidence type="ECO:0000256" key="1">
    <source>
        <dbReference type="SAM" id="MobiDB-lite"/>
    </source>
</evidence>
<gene>
    <name evidence="2" type="ORF">SSLN_LOCUS5263</name>
</gene>
<feature type="region of interest" description="Disordered" evidence="1">
    <location>
        <begin position="1"/>
        <end position="42"/>
    </location>
</feature>
<protein>
    <submittedName>
        <fullName evidence="2 4">Uncharacterized protein</fullName>
    </submittedName>
</protein>
<dbReference type="Proteomes" id="UP000275846">
    <property type="component" value="Unassembled WGS sequence"/>
</dbReference>
<evidence type="ECO:0000313" key="2">
    <source>
        <dbReference type="EMBL" id="VDL91648.1"/>
    </source>
</evidence>
<organism evidence="4">
    <name type="scientific">Schistocephalus solidus</name>
    <name type="common">Tapeworm</name>
    <dbReference type="NCBI Taxonomy" id="70667"/>
    <lineage>
        <taxon>Eukaryota</taxon>
        <taxon>Metazoa</taxon>
        <taxon>Spiralia</taxon>
        <taxon>Lophotrochozoa</taxon>
        <taxon>Platyhelminthes</taxon>
        <taxon>Cestoda</taxon>
        <taxon>Eucestoda</taxon>
        <taxon>Diphyllobothriidea</taxon>
        <taxon>Diphyllobothriidae</taxon>
        <taxon>Schistocephalus</taxon>
    </lineage>
</organism>
<keyword evidence="3" id="KW-1185">Reference proteome</keyword>
<feature type="compositionally biased region" description="Low complexity" evidence="1">
    <location>
        <begin position="393"/>
        <end position="414"/>
    </location>
</feature>
<dbReference type="SUPFAM" id="SSF56219">
    <property type="entry name" value="DNase I-like"/>
    <property type="match status" value="1"/>
</dbReference>